<feature type="domain" description="J" evidence="3">
    <location>
        <begin position="4"/>
        <end position="68"/>
    </location>
</feature>
<accession>A0ABD5R826</accession>
<dbReference type="CDD" id="cd06257">
    <property type="entry name" value="DnaJ"/>
    <property type="match status" value="1"/>
</dbReference>
<comment type="caution">
    <text evidence="4">The sequence shown here is derived from an EMBL/GenBank/DDBJ whole genome shotgun (WGS) entry which is preliminary data.</text>
</comment>
<dbReference type="EMBL" id="JBHSKX010000001">
    <property type="protein sequence ID" value="MFC5366166.1"/>
    <property type="molecule type" value="Genomic_DNA"/>
</dbReference>
<reference evidence="4 5" key="1">
    <citation type="journal article" date="2019" name="Int. J. Syst. Evol. Microbiol.">
        <title>The Global Catalogue of Microorganisms (GCM) 10K type strain sequencing project: providing services to taxonomists for standard genome sequencing and annotation.</title>
        <authorList>
            <consortium name="The Broad Institute Genomics Platform"/>
            <consortium name="The Broad Institute Genome Sequencing Center for Infectious Disease"/>
            <person name="Wu L."/>
            <person name="Ma J."/>
        </authorList>
    </citation>
    <scope>NUCLEOTIDE SEQUENCE [LARGE SCALE GENOMIC DNA]</scope>
    <source>
        <strain evidence="4 5">CGMCC 1.12237</strain>
    </source>
</reference>
<dbReference type="Pfam" id="PF00226">
    <property type="entry name" value="DnaJ"/>
    <property type="match status" value="1"/>
</dbReference>
<gene>
    <name evidence="4" type="ORF">ACFPJ5_04395</name>
</gene>
<dbReference type="SMART" id="SM00271">
    <property type="entry name" value="DnaJ"/>
    <property type="match status" value="1"/>
</dbReference>
<evidence type="ECO:0000256" key="2">
    <source>
        <dbReference type="SAM" id="Phobius"/>
    </source>
</evidence>
<feature type="compositionally biased region" description="Low complexity" evidence="1">
    <location>
        <begin position="195"/>
        <end position="215"/>
    </location>
</feature>
<dbReference type="InterPro" id="IPR036869">
    <property type="entry name" value="J_dom_sf"/>
</dbReference>
<dbReference type="SUPFAM" id="SSF46565">
    <property type="entry name" value="Chaperone J-domain"/>
    <property type="match status" value="1"/>
</dbReference>
<evidence type="ECO:0000313" key="5">
    <source>
        <dbReference type="Proteomes" id="UP001596201"/>
    </source>
</evidence>
<proteinExistence type="predicted"/>
<keyword evidence="5" id="KW-1185">Reference proteome</keyword>
<feature type="transmembrane region" description="Helical" evidence="2">
    <location>
        <begin position="346"/>
        <end position="366"/>
    </location>
</feature>
<sequence>MAVTCYDVLAVGPDATDEEIETAFRRRARETHLDVSDHADATERFRLLARARTTLLDAESRARYDRLGHDAYADRAWSEEFTATWLAVTAEWVADRDGESGVENPDTAADSATTDPASATDRREGADDTATGDGWTGTTAGDSTTGSAAGDSTADSATADHTETSTATDHTSTSTATDHTATSTTTEHTADTERTGTTSATAAGADSASISGGTSRTTAAVDDAGLFDAGSSWVDPSGDAGRGDTEGFGIRNVEPTGGGRRVSVGRPDETELLFAVALWIGYPFFLFGSVAPTFPLVVNVTLGVLTLILVCYALVRPAIGLGVFGAWSVLAPAVVALWNVDAGSVVLPAIVGACWLPFVFALLVAYEFG</sequence>
<organism evidence="4 5">
    <name type="scientific">Salinirubrum litoreum</name>
    <dbReference type="NCBI Taxonomy" id="1126234"/>
    <lineage>
        <taxon>Archaea</taxon>
        <taxon>Methanobacteriati</taxon>
        <taxon>Methanobacteriota</taxon>
        <taxon>Stenosarchaea group</taxon>
        <taxon>Halobacteria</taxon>
        <taxon>Halobacteriales</taxon>
        <taxon>Haloferacaceae</taxon>
        <taxon>Salinirubrum</taxon>
    </lineage>
</organism>
<keyword evidence="2" id="KW-0472">Membrane</keyword>
<feature type="transmembrane region" description="Helical" evidence="2">
    <location>
        <begin position="322"/>
        <end position="340"/>
    </location>
</feature>
<name>A0ABD5R826_9EURY</name>
<feature type="transmembrane region" description="Helical" evidence="2">
    <location>
        <begin position="296"/>
        <end position="315"/>
    </location>
</feature>
<feature type="compositionally biased region" description="Low complexity" evidence="1">
    <location>
        <begin position="105"/>
        <end position="119"/>
    </location>
</feature>
<protein>
    <submittedName>
        <fullName evidence="4">DnaJ domain-containing protein</fullName>
    </submittedName>
</protein>
<dbReference type="RefSeq" id="WP_227228481.1">
    <property type="nucleotide sequence ID" value="NZ_JAJCVJ010000001.1"/>
</dbReference>
<evidence type="ECO:0000259" key="3">
    <source>
        <dbReference type="PROSITE" id="PS50076"/>
    </source>
</evidence>
<feature type="compositionally biased region" description="Low complexity" evidence="1">
    <location>
        <begin position="128"/>
        <end position="157"/>
    </location>
</feature>
<keyword evidence="2" id="KW-0812">Transmembrane</keyword>
<feature type="region of interest" description="Disordered" evidence="1">
    <location>
        <begin position="97"/>
        <end position="216"/>
    </location>
</feature>
<evidence type="ECO:0000256" key="1">
    <source>
        <dbReference type="SAM" id="MobiDB-lite"/>
    </source>
</evidence>
<dbReference type="InterPro" id="IPR001623">
    <property type="entry name" value="DnaJ_domain"/>
</dbReference>
<dbReference type="PROSITE" id="PS50076">
    <property type="entry name" value="DNAJ_2"/>
    <property type="match status" value="1"/>
</dbReference>
<keyword evidence="2" id="KW-1133">Transmembrane helix</keyword>
<dbReference type="Proteomes" id="UP001596201">
    <property type="component" value="Unassembled WGS sequence"/>
</dbReference>
<dbReference type="PANTHER" id="PTHR43096">
    <property type="entry name" value="DNAJ HOMOLOG 1, MITOCHONDRIAL-RELATED"/>
    <property type="match status" value="1"/>
</dbReference>
<evidence type="ECO:0000313" key="4">
    <source>
        <dbReference type="EMBL" id="MFC5366166.1"/>
    </source>
</evidence>
<dbReference type="PRINTS" id="PR00625">
    <property type="entry name" value="JDOMAIN"/>
</dbReference>
<feature type="compositionally biased region" description="Low complexity" evidence="1">
    <location>
        <begin position="164"/>
        <end position="187"/>
    </location>
</feature>
<dbReference type="PANTHER" id="PTHR43096:SF58">
    <property type="entry name" value="CHAPERONE DNAJ-DOMAIN SUPERFAMILY PROTEIN"/>
    <property type="match status" value="1"/>
</dbReference>
<dbReference type="Gene3D" id="1.10.287.110">
    <property type="entry name" value="DnaJ domain"/>
    <property type="match status" value="1"/>
</dbReference>
<dbReference type="AlphaFoldDB" id="A0ABD5R826"/>